<dbReference type="Gene3D" id="2.180.10.10">
    <property type="entry name" value="RHS repeat-associated core"/>
    <property type="match status" value="4"/>
</dbReference>
<evidence type="ECO:0000313" key="8">
    <source>
        <dbReference type="Proteomes" id="UP001612741"/>
    </source>
</evidence>
<proteinExistence type="predicted"/>
<feature type="region of interest" description="Disordered" evidence="4">
    <location>
        <begin position="2487"/>
        <end position="2519"/>
    </location>
</feature>
<feature type="region of interest" description="Disordered" evidence="4">
    <location>
        <begin position="2144"/>
        <end position="2187"/>
    </location>
</feature>
<dbReference type="NCBIfam" id="TIGR01643">
    <property type="entry name" value="YD_repeat_2x"/>
    <property type="match status" value="3"/>
</dbReference>
<comment type="caution">
    <text evidence="7">The sequence shown here is derived from an EMBL/GenBank/DDBJ whole genome shotgun (WGS) entry which is preliminary data.</text>
</comment>
<evidence type="ECO:0000313" key="7">
    <source>
        <dbReference type="EMBL" id="MFI6500342.1"/>
    </source>
</evidence>
<dbReference type="Proteomes" id="UP001612741">
    <property type="component" value="Unassembled WGS sequence"/>
</dbReference>
<dbReference type="PANTHER" id="PTHR32305:SF15">
    <property type="entry name" value="PROTEIN RHSA-RELATED"/>
    <property type="match status" value="1"/>
</dbReference>
<accession>A0ABW7YXC4</accession>
<protein>
    <submittedName>
        <fullName evidence="7">DNRLRE domain-containing protein</fullName>
    </submittedName>
</protein>
<keyword evidence="3" id="KW-0732">Signal</keyword>
<comment type="subcellular location">
    <subcellularLocation>
        <location evidence="1">Secreted</location>
    </subcellularLocation>
</comment>
<dbReference type="InterPro" id="IPR050708">
    <property type="entry name" value="T6SS_VgrG/RHS"/>
</dbReference>
<organism evidence="7 8">
    <name type="scientific">Nonomuraea typhae</name>
    <dbReference type="NCBI Taxonomy" id="2603600"/>
    <lineage>
        <taxon>Bacteria</taxon>
        <taxon>Bacillati</taxon>
        <taxon>Actinomycetota</taxon>
        <taxon>Actinomycetes</taxon>
        <taxon>Streptosporangiales</taxon>
        <taxon>Streptosporangiaceae</taxon>
        <taxon>Nonomuraea</taxon>
    </lineage>
</organism>
<evidence type="ECO:0000256" key="1">
    <source>
        <dbReference type="ARBA" id="ARBA00004613"/>
    </source>
</evidence>
<keyword evidence="8" id="KW-1185">Reference proteome</keyword>
<dbReference type="InterPro" id="IPR033803">
    <property type="entry name" value="CBD-like_Golvesin-Xly"/>
</dbReference>
<dbReference type="PANTHER" id="PTHR32305">
    <property type="match status" value="1"/>
</dbReference>
<dbReference type="InterPro" id="IPR022385">
    <property type="entry name" value="Rhs_assc_core"/>
</dbReference>
<feature type="domain" description="Golvesin/Xly CBD-like" evidence="6">
    <location>
        <begin position="1867"/>
        <end position="1971"/>
    </location>
</feature>
<evidence type="ECO:0000256" key="2">
    <source>
        <dbReference type="ARBA" id="ARBA00022525"/>
    </source>
</evidence>
<evidence type="ECO:0000259" key="6">
    <source>
        <dbReference type="Pfam" id="PF25275"/>
    </source>
</evidence>
<dbReference type="RefSeq" id="WP_397084187.1">
    <property type="nucleotide sequence ID" value="NZ_JBITGY010000006.1"/>
</dbReference>
<gene>
    <name evidence="7" type="ORF">ACIBG2_23390</name>
</gene>
<dbReference type="InterPro" id="IPR031325">
    <property type="entry name" value="RHS_repeat"/>
</dbReference>
<evidence type="ECO:0000256" key="4">
    <source>
        <dbReference type="SAM" id="MobiDB-lite"/>
    </source>
</evidence>
<dbReference type="NCBIfam" id="NF033679">
    <property type="entry name" value="DNRLRE_dom"/>
    <property type="match status" value="2"/>
</dbReference>
<evidence type="ECO:0000256" key="3">
    <source>
        <dbReference type="ARBA" id="ARBA00022729"/>
    </source>
</evidence>
<reference evidence="7 8" key="1">
    <citation type="submission" date="2024-10" db="EMBL/GenBank/DDBJ databases">
        <title>The Natural Products Discovery Center: Release of the First 8490 Sequenced Strains for Exploring Actinobacteria Biosynthetic Diversity.</title>
        <authorList>
            <person name="Kalkreuter E."/>
            <person name="Kautsar S.A."/>
            <person name="Yang D."/>
            <person name="Bader C.D."/>
            <person name="Teijaro C.N."/>
            <person name="Fluegel L."/>
            <person name="Davis C.M."/>
            <person name="Simpson J.R."/>
            <person name="Lauterbach L."/>
            <person name="Steele A.D."/>
            <person name="Gui C."/>
            <person name="Meng S."/>
            <person name="Li G."/>
            <person name="Viehrig K."/>
            <person name="Ye F."/>
            <person name="Su P."/>
            <person name="Kiefer A.F."/>
            <person name="Nichols A."/>
            <person name="Cepeda A.J."/>
            <person name="Yan W."/>
            <person name="Fan B."/>
            <person name="Jiang Y."/>
            <person name="Adhikari A."/>
            <person name="Zheng C.-J."/>
            <person name="Schuster L."/>
            <person name="Cowan T.M."/>
            <person name="Smanski M.J."/>
            <person name="Chevrette M.G."/>
            <person name="De Carvalho L.P.S."/>
            <person name="Shen B."/>
        </authorList>
    </citation>
    <scope>NUCLEOTIDE SEQUENCE [LARGE SCALE GENOMIC DNA]</scope>
    <source>
        <strain evidence="7 8">NPDC050545</strain>
    </source>
</reference>
<evidence type="ECO:0000259" key="5">
    <source>
        <dbReference type="Pfam" id="PF24517"/>
    </source>
</evidence>
<dbReference type="Pfam" id="PF24517">
    <property type="entry name" value="CBM96"/>
    <property type="match status" value="1"/>
</dbReference>
<dbReference type="Pfam" id="PF25275">
    <property type="entry name" value="Golvesin_C"/>
    <property type="match status" value="1"/>
</dbReference>
<dbReference type="InterPro" id="IPR006530">
    <property type="entry name" value="YD"/>
</dbReference>
<feature type="compositionally biased region" description="Polar residues" evidence="4">
    <location>
        <begin position="2170"/>
        <end position="2185"/>
    </location>
</feature>
<dbReference type="NCBIfam" id="TIGR03696">
    <property type="entry name" value="Rhs_assc_core"/>
    <property type="match status" value="1"/>
</dbReference>
<feature type="domain" description="Carbohydrate-binding module family 96" evidence="5">
    <location>
        <begin position="310"/>
        <end position="432"/>
    </location>
</feature>
<name>A0ABW7YXC4_9ACTN</name>
<dbReference type="Pfam" id="PF05593">
    <property type="entry name" value="RHS_repeat"/>
    <property type="match status" value="3"/>
</dbReference>
<dbReference type="InterPro" id="IPR055372">
    <property type="entry name" value="CBM96"/>
</dbReference>
<dbReference type="EMBL" id="JBITGY010000006">
    <property type="protein sequence ID" value="MFI6500342.1"/>
    <property type="molecule type" value="Genomic_DNA"/>
</dbReference>
<keyword evidence="2" id="KW-0964">Secreted</keyword>
<sequence length="2723" mass="296243">MISLTPALPAAARSPASSHEAGVVSRVASWLAETVTSWFAEDPKGEMRPAATPLAVPARERPPQGRVAQPPGKRVKELTGKRSAYGRVWQLEDGREQLELSAQPLHVQDAHGAWKPIDTRLTAETSGASNSKSGFGSRFGDRLDRLAEIRLGERTLSLGVAGQDRQLTPKIAGSTVTYAGVWDGADLVYKLTPEGVKELIVLHKAPAADLAFTVTAPGLKAQREEDGSIAFVGDDGTSAVRVPKPFMIDQAADPASPYGRTFSDAVTQDVTQQGEVATITVKPAAGWLAAPERKWPVVIDPTFRVTPERFDTYVDSARKTTNFGEAWQLPVGKTTTGVNRALLRFNMPSELPIGAQIDDARLETYFDQALGETAPVTVEAREITREWDSFTATWNNQPTVSAQVSASVTRNPGELSRWHSFDVTALVTKWMSTVEMPMHGIMLKASDETKLGGPVYESSEDLYGGDGMIGETANHPRLVITYGKPSVTLSAGSTVTSQGASLSWTPYAQPADLVEYRLHRTCPSGCQSPTGGGAVDTLVATIDKDTTAYADTSSGGDPEAVADPGYIHEATYWVEAVLESGQVVPSQQLTVVLPRPGQISTVIYGSADTTLLAAEPGTPHDQPRLQAGNTATARSLITFQDYATQIPADALVTDASLSLWSANVTGTGARFDAHKLTKAFDENATWNGNAADFDPAVLGSATGLTSAPGWRRWSVTDAAKAWTADPAAGHGLMVKVADEAGTVKQQASFLSTEAAEPVLRPRLRVTYLEKSAGSSTFYAPQTPDHLDAGQATQVPVVVTNTTNETWPAGSTAVSYWWKQPDGTDLSTAGNQVKTPLPIALAPGETTLVSAGVTAPALSGDGTNKAEATTLDWDVIDTATGRWKSASHGLPQLPQRVRLDSPTSDQLGLEKFYSYTGKNTGAGSTALVNPYAGNLVWSYNALANPSRGPQTFVRMTSNSLDTSATSMGYGWSLQTSTLQRLGSPLQYHPRGQTWPSQVRLTDGDGTTHVWKLDTHGRAVRDCNPSVCDYTNPKGLHLYLQRVPRADDPARLSRDPLRQWVFTKPDRTQFFFDEDGYQSAVVDKNGNTMTFTYERRLKCFNKTTKFLQHITDAAGRRTLSIEYYKKGQDYTYIDHDGREVSGRRLTNPHILDNVQSITDLAGRKVTFVYTVKGLMAKMVDGAGDAKAKTFAFDYDSDWSHRNAKLVAVKDPRGNTTSFTYNRTHALDWCKLRLASIKDRLGGITELGYAGGPRARTVRATVTDPLRNGTVYVLDEYGRPEQIVNAKREATTLTWDGDHNVVKLTEANGAFATWKFDAKTGFPLELRDAEANHHGTPPTTLAYRSGLNGYVADLVEKTSPEGRTWQFGYDLRGNLKTVTDPLGVESPAAGDYTTSYDYDGLGRLTKVTDANGNPTLFADFEASGYPQKITDAYGEATITSYDVRGNVLSVTDALGKKTTQTYDIFKRPLEGRTPKDQAAGVFITTPAPEYDANDNVTTMTAPNHAVSTAVYDKADQLVTSILPKDAADGPERKATFTYDLAGNLKTQTEPKGAPFTTTYHYDPIYQLTDVVNAAQHKITYGYDNVGNTVKVVDPRKNATPATDDYTALYTFDRNHRATAVKDAAGNQTSTAYGLDGLVSAQIDAEGNTSLMRYDKRGALVETKVPHSSADGVIDYVVTQFAYDQVGNKTKTVTPRGVETTDDPTDFIAETRYDKLNRKVEELSPFDRDDPRYNTPDVVKYVYDEVSRLKEISAPPSHGQSMRNITAMTYWDNGWSKTSTDPWDIRTSYDYNELGQQTNRTLTSAGGSSQRAQDWSYYPDGKLKTHSDNGVPLDIDVLLADTSDPAVTRTGTFTETSGGASSQAIGPTAPADFAGPSYATAPAGTGRSVLTWSFTTSMTGKYTAWVKYPPGATATNATYAIQHTGGTAKTVVDQSKRGGTWVPLGSYAFTAGAAASITLSDDANGSVVADQIKLVHDSGAVDAEKKDFSYAYDVNANLTQLLDRTTTAKIDTWDIGYTGLNQVDRIIEKLNGVVKNTTTYAYNENGAVVGRTHDKTLATYRYDVRDLVDEIVNKKTATDPTPKTTRYTYTTRGERLTETKANGNTVTYDYFLDGLIRHTLEKKSNGALVAEHTIGYQGNLHRSRDISKISNADSPGSYLETTTTYTYDPRDRIAQSTKTPAGGSPQTETYLHDANGNVYEEEVLGKNTTFTYDRNRLISSATGSATSTYVYDPYGRLRSVNSGGTALEKYTYDGFDHITRHDKLNADSTTTVTRYAYDPLDRTTSKTEKEGSASAKTTVYSYLGLSEEVLDEEVAGKLVRSFQYTPFGERLSQERTASGGREESSYYGYNAHSDVEILTSDTGEARATYGYTAYGRNDDKLFTGIDKPDPADPTAREEYNPYRFNAKRWDNSTGMYDMGFRDYSPQLNRFLTLDSYNGALEDLSLSLDPWTANRYAFTGGNPITGIELDGHARIDCEYGYCTKEEAASNPIKTKPSLLPTPTPRKESAAGSPPAKKPTPSPTPALDIDAFYRYCAKIKHENCAWGESEVVLLYKMYVEDFVNCAKSDLGACGWAATGVFTFGLGKVLAPFAKAALTAGKPARVIRNRLDNHEFLQADDVVKLRGGEFVGQRVRNMPGIDGFRDGIPVSLKQTGSSSPAAILRHASKAEDQARKANRTGVELYIDAQNMSRNKLLDFIANGPLQDIPKQGTIGVIYIRTAAGWVVVPG</sequence>